<feature type="compositionally biased region" description="Pro residues" evidence="1">
    <location>
        <begin position="197"/>
        <end position="212"/>
    </location>
</feature>
<feature type="region of interest" description="Disordered" evidence="1">
    <location>
        <begin position="1"/>
        <end position="21"/>
    </location>
</feature>
<sequence>MGCGSSHLGERKVSGASSASSGLKAITFKRKGSSPAGDGEYGDDIDVEVFHPDPDFGWRRVVERTEDVGCAALIVGGASKKRTATWPSPLQPCTYFNVKSGQTCSVNLLTLSLNIAVRAQLLAKRFGVSVVSEAGSCSPASSAARRGVGGDGDSNSATATECESVTTMPSSGESYHAPQQHHHHQHEQQQEQHHSSPPTPTPSHTPTPPPPHSTTICTDRIASIPCLGYPTERRSVSDEDTGNIQRTVYSALGVPDTGWSLIGPHKRSSRRSQATIFRKGARGGAAEMMPPPSSKATPRGEGVGGVRRTYSGQLRARIRAVLQGGCGDDDHSQWCSEEEIMRVKMRRRGGQVVTILTDPGDVAMNVHDQLFRLEGRANKAESHFLPLDTFGWTVDLVHQFGHRACKSELCMGAAMGSPPPRRRTKRSTNNTGLPVRSPDGEVFTLVPEELVLNVMSWVAATYQTPTSLGFRPF</sequence>
<dbReference type="OrthoDB" id="365300at2759"/>
<dbReference type="Proteomes" id="UP000041254">
    <property type="component" value="Unassembled WGS sequence"/>
</dbReference>
<feature type="region of interest" description="Disordered" evidence="1">
    <location>
        <begin position="135"/>
        <end position="217"/>
    </location>
</feature>
<accession>A0A0G4G9U5</accession>
<keyword evidence="3" id="KW-1185">Reference proteome</keyword>
<gene>
    <name evidence="2" type="ORF">Vbra_9780</name>
</gene>
<dbReference type="AlphaFoldDB" id="A0A0G4G9U5"/>
<reference evidence="2 3" key="1">
    <citation type="submission" date="2014-11" db="EMBL/GenBank/DDBJ databases">
        <authorList>
            <person name="Zhu J."/>
            <person name="Qi W."/>
            <person name="Song R."/>
        </authorList>
    </citation>
    <scope>NUCLEOTIDE SEQUENCE [LARGE SCALE GENOMIC DNA]</scope>
</reference>
<organism evidence="2 3">
    <name type="scientific">Vitrella brassicaformis (strain CCMP3155)</name>
    <dbReference type="NCBI Taxonomy" id="1169540"/>
    <lineage>
        <taxon>Eukaryota</taxon>
        <taxon>Sar</taxon>
        <taxon>Alveolata</taxon>
        <taxon>Colpodellida</taxon>
        <taxon>Vitrellaceae</taxon>
        <taxon>Vitrella</taxon>
    </lineage>
</organism>
<dbReference type="EMBL" id="CDMY01000603">
    <property type="protein sequence ID" value="CEM25719.1"/>
    <property type="molecule type" value="Genomic_DNA"/>
</dbReference>
<feature type="region of interest" description="Disordered" evidence="1">
    <location>
        <begin position="415"/>
        <end position="436"/>
    </location>
</feature>
<proteinExistence type="predicted"/>
<evidence type="ECO:0000313" key="2">
    <source>
        <dbReference type="EMBL" id="CEM25719.1"/>
    </source>
</evidence>
<feature type="region of interest" description="Disordered" evidence="1">
    <location>
        <begin position="281"/>
        <end position="305"/>
    </location>
</feature>
<protein>
    <submittedName>
        <fullName evidence="2">Uncharacterized protein</fullName>
    </submittedName>
</protein>
<name>A0A0G4G9U5_VITBC</name>
<feature type="compositionally biased region" description="Polar residues" evidence="1">
    <location>
        <begin position="153"/>
        <end position="173"/>
    </location>
</feature>
<dbReference type="InParanoid" id="A0A0G4G9U5"/>
<dbReference type="VEuPathDB" id="CryptoDB:Vbra_9780"/>
<evidence type="ECO:0000256" key="1">
    <source>
        <dbReference type="SAM" id="MobiDB-lite"/>
    </source>
</evidence>
<evidence type="ECO:0000313" key="3">
    <source>
        <dbReference type="Proteomes" id="UP000041254"/>
    </source>
</evidence>